<evidence type="ECO:0000256" key="3">
    <source>
        <dbReference type="SAM" id="SignalP"/>
    </source>
</evidence>
<accession>A0A7V8JMT2</accession>
<feature type="compositionally biased region" description="Basic and acidic residues" evidence="2">
    <location>
        <begin position="218"/>
        <end position="232"/>
    </location>
</feature>
<proteinExistence type="predicted"/>
<feature type="chain" id="PRO_5031019644" evidence="3">
    <location>
        <begin position="30"/>
        <end position="239"/>
    </location>
</feature>
<evidence type="ECO:0000313" key="5">
    <source>
        <dbReference type="Proteomes" id="UP000487117"/>
    </source>
</evidence>
<feature type="coiled-coil region" evidence="1">
    <location>
        <begin position="95"/>
        <end position="132"/>
    </location>
</feature>
<name>A0A7V8JMT2_STEMA</name>
<comment type="caution">
    <text evidence="4">The sequence shown here is derived from an EMBL/GenBank/DDBJ whole genome shotgun (WGS) entry which is preliminary data.</text>
</comment>
<dbReference type="EMBL" id="WNDS01000001">
    <property type="protein sequence ID" value="KAF1016918.1"/>
    <property type="molecule type" value="Genomic_DNA"/>
</dbReference>
<evidence type="ECO:0000313" key="4">
    <source>
        <dbReference type="EMBL" id="KAF1016918.1"/>
    </source>
</evidence>
<dbReference type="Gene3D" id="1.10.287.1490">
    <property type="match status" value="1"/>
</dbReference>
<organism evidence="4 5">
    <name type="scientific">Stenotrophomonas maltophilia</name>
    <name type="common">Pseudomonas maltophilia</name>
    <name type="synonym">Xanthomonas maltophilia</name>
    <dbReference type="NCBI Taxonomy" id="40324"/>
    <lineage>
        <taxon>Bacteria</taxon>
        <taxon>Pseudomonadati</taxon>
        <taxon>Pseudomonadota</taxon>
        <taxon>Gammaproteobacteria</taxon>
        <taxon>Lysobacterales</taxon>
        <taxon>Lysobacteraceae</taxon>
        <taxon>Stenotrophomonas</taxon>
        <taxon>Stenotrophomonas maltophilia group</taxon>
    </lineage>
</organism>
<feature type="region of interest" description="Disordered" evidence="2">
    <location>
        <begin position="206"/>
        <end position="239"/>
    </location>
</feature>
<evidence type="ECO:0000256" key="2">
    <source>
        <dbReference type="SAM" id="MobiDB-lite"/>
    </source>
</evidence>
<feature type="signal peptide" evidence="3">
    <location>
        <begin position="1"/>
        <end position="29"/>
    </location>
</feature>
<sequence>MPSSNIACLTPARLLLASLLLAATGSAAAQNTGSLEQRLRAQLQTTTTQLQQAQAELARQRAPAPAVAAPAADADEVQRLKQQLQTLQARSGGGEQQARQLRAQLAERERQLQQQAQELQQLRQQQAGSREREQALASQAGSQQDTLLQCQQRNQALYEIGQDVLKEYESLGVAGALRRRQPFAAQSRARYEQWAQAQGDRLYQNRLGARPLPAATGKDTETTHATGEKDEPSQTVPKP</sequence>
<keyword evidence="1" id="KW-0175">Coiled coil</keyword>
<dbReference type="Proteomes" id="UP000487117">
    <property type="component" value="Unassembled WGS sequence"/>
</dbReference>
<keyword evidence="3" id="KW-0732">Signal</keyword>
<dbReference type="AlphaFoldDB" id="A0A7V8JMT2"/>
<reference evidence="5" key="1">
    <citation type="journal article" date="2020" name="MBio">
        <title>Horizontal gene transfer to a defensive symbiont with a reduced genome amongst a multipartite beetle microbiome.</title>
        <authorList>
            <person name="Waterworth S.C."/>
            <person name="Florez L.V."/>
            <person name="Rees E.R."/>
            <person name="Hertweck C."/>
            <person name="Kaltenpoth M."/>
            <person name="Kwan J.C."/>
        </authorList>
    </citation>
    <scope>NUCLEOTIDE SEQUENCE [LARGE SCALE GENOMIC DNA]</scope>
</reference>
<evidence type="ECO:0000256" key="1">
    <source>
        <dbReference type="SAM" id="Coils"/>
    </source>
</evidence>
<protein>
    <submittedName>
        <fullName evidence="4">Uncharacterized protein</fullName>
    </submittedName>
</protein>
<gene>
    <name evidence="4" type="ORF">GAK31_00177</name>
</gene>